<feature type="transmembrane region" description="Helical" evidence="13">
    <location>
        <begin position="177"/>
        <end position="203"/>
    </location>
</feature>
<dbReference type="SUPFAM" id="SSF56784">
    <property type="entry name" value="HAD-like"/>
    <property type="match status" value="1"/>
</dbReference>
<dbReference type="CDD" id="cd00371">
    <property type="entry name" value="HMA"/>
    <property type="match status" value="1"/>
</dbReference>
<dbReference type="PANTHER" id="PTHR48085:SF5">
    <property type="entry name" value="CADMIUM_ZINC-TRANSPORTING ATPASE HMA4-RELATED"/>
    <property type="match status" value="1"/>
</dbReference>
<keyword evidence="6 13" id="KW-0547">Nucleotide-binding</keyword>
<evidence type="ECO:0000256" key="3">
    <source>
        <dbReference type="ARBA" id="ARBA00022539"/>
    </source>
</evidence>
<evidence type="ECO:0000256" key="8">
    <source>
        <dbReference type="ARBA" id="ARBA00022967"/>
    </source>
</evidence>
<dbReference type="InterPro" id="IPR018303">
    <property type="entry name" value="ATPase_P-typ_P_site"/>
</dbReference>
<evidence type="ECO:0000256" key="11">
    <source>
        <dbReference type="ARBA" id="ARBA00039103"/>
    </source>
</evidence>
<dbReference type="EC" id="7.2.2.21" evidence="11"/>
<feature type="domain" description="HMA" evidence="14">
    <location>
        <begin position="1"/>
        <end position="72"/>
    </location>
</feature>
<dbReference type="Gene3D" id="3.40.50.1000">
    <property type="entry name" value="HAD superfamily/HAD-like"/>
    <property type="match status" value="1"/>
</dbReference>
<feature type="transmembrane region" description="Helical" evidence="13">
    <location>
        <begin position="116"/>
        <end position="134"/>
    </location>
</feature>
<dbReference type="SUPFAM" id="SSF81653">
    <property type="entry name" value="Calcium ATPase, transduction domain A"/>
    <property type="match status" value="1"/>
</dbReference>
<keyword evidence="5 13" id="KW-0479">Metal-binding</keyword>
<dbReference type="Pfam" id="PF00122">
    <property type="entry name" value="E1-E2_ATPase"/>
    <property type="match status" value="1"/>
</dbReference>
<dbReference type="PRINTS" id="PR00120">
    <property type="entry name" value="HATPASE"/>
</dbReference>
<dbReference type="Gene3D" id="2.70.150.10">
    <property type="entry name" value="Calcium-transporting ATPase, cytoplasmic transduction domain A"/>
    <property type="match status" value="1"/>
</dbReference>
<dbReference type="Proteomes" id="UP001272515">
    <property type="component" value="Unassembled WGS sequence"/>
</dbReference>
<proteinExistence type="inferred from homology"/>
<feature type="transmembrane region" description="Helical" evidence="13">
    <location>
        <begin position="707"/>
        <end position="729"/>
    </location>
</feature>
<dbReference type="PANTHER" id="PTHR48085">
    <property type="entry name" value="CADMIUM/ZINC-TRANSPORTING ATPASE HMA2-RELATED"/>
    <property type="match status" value="1"/>
</dbReference>
<name>A0ABU3Z8S0_9FIRM</name>
<evidence type="ECO:0000256" key="4">
    <source>
        <dbReference type="ARBA" id="ARBA00022692"/>
    </source>
</evidence>
<feature type="transmembrane region" description="Helical" evidence="13">
    <location>
        <begin position="373"/>
        <end position="398"/>
    </location>
</feature>
<evidence type="ECO:0000256" key="7">
    <source>
        <dbReference type="ARBA" id="ARBA00022840"/>
    </source>
</evidence>
<evidence type="ECO:0000256" key="9">
    <source>
        <dbReference type="ARBA" id="ARBA00022989"/>
    </source>
</evidence>
<dbReference type="InterPro" id="IPR008250">
    <property type="entry name" value="ATPase_P-typ_transduc_dom_A_sf"/>
</dbReference>
<dbReference type="Pfam" id="PF00702">
    <property type="entry name" value="Hydrolase"/>
    <property type="match status" value="1"/>
</dbReference>
<dbReference type="NCBIfam" id="TIGR01494">
    <property type="entry name" value="ATPase_P-type"/>
    <property type="match status" value="1"/>
</dbReference>
<dbReference type="SUPFAM" id="SSF55008">
    <property type="entry name" value="HMA, heavy metal-associated domain"/>
    <property type="match status" value="1"/>
</dbReference>
<keyword evidence="10 13" id="KW-0472">Membrane</keyword>
<accession>A0ABU3Z8S0</accession>
<dbReference type="SFLD" id="SFLDG00002">
    <property type="entry name" value="C1.7:_P-type_atpase_like"/>
    <property type="match status" value="1"/>
</dbReference>
<keyword evidence="9 13" id="KW-1133">Transmembrane helix</keyword>
<evidence type="ECO:0000256" key="12">
    <source>
        <dbReference type="ARBA" id="ARBA00049338"/>
    </source>
</evidence>
<dbReference type="PROSITE" id="PS50846">
    <property type="entry name" value="HMA_2"/>
    <property type="match status" value="1"/>
</dbReference>
<feature type="transmembrane region" description="Helical" evidence="13">
    <location>
        <begin position="347"/>
        <end position="367"/>
    </location>
</feature>
<dbReference type="PRINTS" id="PR00119">
    <property type="entry name" value="CATATPASE"/>
</dbReference>
<dbReference type="InterPro" id="IPR036412">
    <property type="entry name" value="HAD-like_sf"/>
</dbReference>
<dbReference type="NCBIfam" id="TIGR01525">
    <property type="entry name" value="ATPase-IB_hvy"/>
    <property type="match status" value="1"/>
</dbReference>
<evidence type="ECO:0000256" key="13">
    <source>
        <dbReference type="RuleBase" id="RU362081"/>
    </source>
</evidence>
<dbReference type="PROSITE" id="PS00154">
    <property type="entry name" value="ATPASE_E1_E2"/>
    <property type="match status" value="1"/>
</dbReference>
<reference evidence="15 16" key="1">
    <citation type="submission" date="2023-10" db="EMBL/GenBank/DDBJ databases">
        <title>Veillonella sp. nov., isolated from a pig farm feces dump.</title>
        <authorList>
            <person name="Chang Y.-H."/>
        </authorList>
    </citation>
    <scope>NUCLEOTIDE SEQUENCE [LARGE SCALE GENOMIC DNA]</scope>
    <source>
        <strain evidence="15 16">YH-vei2233</strain>
    </source>
</reference>
<protein>
    <recommendedName>
        <fullName evidence="11">Cd(2+)-exporting ATPase</fullName>
        <ecNumber evidence="11">7.2.2.21</ecNumber>
    </recommendedName>
</protein>
<keyword evidence="7 13" id="KW-0067">ATP-binding</keyword>
<keyword evidence="13" id="KW-1003">Cell membrane</keyword>
<organism evidence="15 16">
    <name type="scientific">Veillonella absiana</name>
    <dbReference type="NCBI Taxonomy" id="3079305"/>
    <lineage>
        <taxon>Bacteria</taxon>
        <taxon>Bacillati</taxon>
        <taxon>Bacillota</taxon>
        <taxon>Negativicutes</taxon>
        <taxon>Veillonellales</taxon>
        <taxon>Veillonellaceae</taxon>
        <taxon>Veillonella</taxon>
    </lineage>
</organism>
<keyword evidence="3" id="KW-0104">Cadmium</keyword>
<dbReference type="InterPro" id="IPR044492">
    <property type="entry name" value="P_typ_ATPase_HD_dom"/>
</dbReference>
<dbReference type="SFLD" id="SFLDS00003">
    <property type="entry name" value="Haloacid_Dehalogenase"/>
    <property type="match status" value="1"/>
</dbReference>
<evidence type="ECO:0000256" key="5">
    <source>
        <dbReference type="ARBA" id="ARBA00022723"/>
    </source>
</evidence>
<evidence type="ECO:0000313" key="15">
    <source>
        <dbReference type="EMBL" id="MDV5088097.1"/>
    </source>
</evidence>
<dbReference type="InterPro" id="IPR059000">
    <property type="entry name" value="ATPase_P-type_domA"/>
</dbReference>
<dbReference type="InterPro" id="IPR023298">
    <property type="entry name" value="ATPase_P-typ_TM_dom_sf"/>
</dbReference>
<dbReference type="InterPro" id="IPR036163">
    <property type="entry name" value="HMA_dom_sf"/>
</dbReference>
<comment type="caution">
    <text evidence="15">The sequence shown here is derived from an EMBL/GenBank/DDBJ whole genome shotgun (WGS) entry which is preliminary data.</text>
</comment>
<dbReference type="Gene3D" id="3.40.1110.10">
    <property type="entry name" value="Calcium-transporting ATPase, cytoplasmic domain N"/>
    <property type="match status" value="1"/>
</dbReference>
<evidence type="ECO:0000256" key="1">
    <source>
        <dbReference type="ARBA" id="ARBA00004141"/>
    </source>
</evidence>
<dbReference type="InterPro" id="IPR006121">
    <property type="entry name" value="HMA_dom"/>
</dbReference>
<dbReference type="RefSeq" id="WP_317329783.1">
    <property type="nucleotide sequence ID" value="NZ_JAWJZA010000002.1"/>
</dbReference>
<comment type="similarity">
    <text evidence="2 13">Belongs to the cation transport ATPase (P-type) (TC 3.A.3) family. Type IB subfamily.</text>
</comment>
<evidence type="ECO:0000313" key="16">
    <source>
        <dbReference type="Proteomes" id="UP001272515"/>
    </source>
</evidence>
<dbReference type="PROSITE" id="PS01229">
    <property type="entry name" value="COF_2"/>
    <property type="match status" value="1"/>
</dbReference>
<dbReference type="InterPro" id="IPR051014">
    <property type="entry name" value="Cation_Transport_ATPase_IB"/>
</dbReference>
<dbReference type="SFLD" id="SFLDF00027">
    <property type="entry name" value="p-type_atpase"/>
    <property type="match status" value="1"/>
</dbReference>
<dbReference type="InterPro" id="IPR023214">
    <property type="entry name" value="HAD_sf"/>
</dbReference>
<feature type="transmembrane region" description="Helical" evidence="13">
    <location>
        <begin position="681"/>
        <end position="701"/>
    </location>
</feature>
<keyword evidence="4 13" id="KW-0812">Transmembrane</keyword>
<dbReference type="InterPro" id="IPR027256">
    <property type="entry name" value="P-typ_ATPase_IB"/>
</dbReference>
<dbReference type="Gene3D" id="3.30.70.100">
    <property type="match status" value="1"/>
</dbReference>
<dbReference type="EMBL" id="JAWJZB010000004">
    <property type="protein sequence ID" value="MDV5088097.1"/>
    <property type="molecule type" value="Genomic_DNA"/>
</dbReference>
<evidence type="ECO:0000256" key="10">
    <source>
        <dbReference type="ARBA" id="ARBA00023136"/>
    </source>
</evidence>
<comment type="subcellular location">
    <subcellularLocation>
        <location evidence="13">Cell membrane</location>
    </subcellularLocation>
    <subcellularLocation>
        <location evidence="1">Membrane</location>
        <topology evidence="1">Multi-pass membrane protein</topology>
    </subcellularLocation>
</comment>
<dbReference type="InterPro" id="IPR023299">
    <property type="entry name" value="ATPase_P-typ_cyto_dom_N"/>
</dbReference>
<dbReference type="SUPFAM" id="SSF81665">
    <property type="entry name" value="Calcium ATPase, transmembrane domain M"/>
    <property type="match status" value="1"/>
</dbReference>
<evidence type="ECO:0000256" key="6">
    <source>
        <dbReference type="ARBA" id="ARBA00022741"/>
    </source>
</evidence>
<sequence length="731" mass="77873">MEQTYVLKNLCCANCAAKISDRVSKLEGIETADFTLATQQFKVTGVINDVSMLGQQIQDICDVVEEGVVVEVYKRTPKKRLAAVTECGCCGGHDHAHGDDHGHDHGLEHAGGDKSGLVIVAGLAFMAFELLTTFVPSLSLPEPVELALFGIAYIFLAFPVLRTAGKNILKGEIFDENFLMSIATLGAIAIGSITEAVGVMLFYRIGVYFEERATERSRTEILNAIDMRPQEVRVVGTDGAVTIANPEDVAVGQIIEVRAGDSIPLDGTVVEGTTRINTAPVTGEPVPVKAEPGTELLSGCINENSRITMRVDKPLDESMVTKILDAVENAASSKPKIDRFITRFAKVYTPIVVFLALAVAIIPSLITGEWEKWIYTALTFLVISCPCALVLSVPLAFFSGIGNASKQGILLKGGRVIEALANITAVAMDKTGTITTGEFKVVDVATSSTAVTTVDVLRLAGAVEISSSHPIANSIMAETDAQYIPVTRAESIQEFAGEGLVGTLVGESLGNQVLVGNRRLMDRYEVRNYPNDVNEYGTEVLVAVDGYYVGRIVIADTPRHDSAKAIHRLNDMGIQTVMLTGDGEASAQFIAKSTGVSAVKAQLLPQDKLSAVTDIRKEYGPTMFVGDGINDAPVLAGADVGSAMGSGADAAIEAADVVFMRPSLESVAKVLNLSKATVSIAWQNVIFAIAVKILIMGLGLAGYASMWWAVFGDTGVSILCILNSVRIFYKK</sequence>
<evidence type="ECO:0000259" key="14">
    <source>
        <dbReference type="PROSITE" id="PS50846"/>
    </source>
</evidence>
<comment type="catalytic activity">
    <reaction evidence="12">
        <text>Cd(2+)(in) + ATP + H2O = Cd(2+)(out) + ADP + phosphate + H(+)</text>
        <dbReference type="Rhea" id="RHEA:12132"/>
        <dbReference type="ChEBI" id="CHEBI:15377"/>
        <dbReference type="ChEBI" id="CHEBI:15378"/>
        <dbReference type="ChEBI" id="CHEBI:30616"/>
        <dbReference type="ChEBI" id="CHEBI:43474"/>
        <dbReference type="ChEBI" id="CHEBI:48775"/>
        <dbReference type="ChEBI" id="CHEBI:456216"/>
        <dbReference type="EC" id="7.2.2.21"/>
    </reaction>
</comment>
<dbReference type="Pfam" id="PF00403">
    <property type="entry name" value="HMA"/>
    <property type="match status" value="1"/>
</dbReference>
<evidence type="ECO:0000256" key="2">
    <source>
        <dbReference type="ARBA" id="ARBA00006024"/>
    </source>
</evidence>
<feature type="transmembrane region" description="Helical" evidence="13">
    <location>
        <begin position="146"/>
        <end position="165"/>
    </location>
</feature>
<keyword evidence="8" id="KW-1278">Translocase</keyword>
<gene>
    <name evidence="15" type="ORF">RVY80_04440</name>
</gene>
<dbReference type="InterPro" id="IPR001757">
    <property type="entry name" value="P_typ_ATPase"/>
</dbReference>
<keyword evidence="16" id="KW-1185">Reference proteome</keyword>